<accession>A0AAE0EYU9</accession>
<organism evidence="1 2">
    <name type="scientific">Cymbomonas tetramitiformis</name>
    <dbReference type="NCBI Taxonomy" id="36881"/>
    <lineage>
        <taxon>Eukaryota</taxon>
        <taxon>Viridiplantae</taxon>
        <taxon>Chlorophyta</taxon>
        <taxon>Pyramimonadophyceae</taxon>
        <taxon>Pyramimonadales</taxon>
        <taxon>Pyramimonadaceae</taxon>
        <taxon>Cymbomonas</taxon>
    </lineage>
</organism>
<reference evidence="1 2" key="1">
    <citation type="journal article" date="2015" name="Genome Biol. Evol.">
        <title>Comparative Genomics of a Bacterivorous Green Alga Reveals Evolutionary Causalities and Consequences of Phago-Mixotrophic Mode of Nutrition.</title>
        <authorList>
            <person name="Burns J.A."/>
            <person name="Paasch A."/>
            <person name="Narechania A."/>
            <person name="Kim E."/>
        </authorList>
    </citation>
    <scope>NUCLEOTIDE SEQUENCE [LARGE SCALE GENOMIC DNA]</scope>
    <source>
        <strain evidence="1 2">PLY_AMNH</strain>
    </source>
</reference>
<dbReference type="EMBL" id="LGRX02030310">
    <property type="protein sequence ID" value="KAK3245811.1"/>
    <property type="molecule type" value="Genomic_DNA"/>
</dbReference>
<name>A0AAE0EYU9_9CHLO</name>
<evidence type="ECO:0000313" key="1">
    <source>
        <dbReference type="EMBL" id="KAK3245811.1"/>
    </source>
</evidence>
<gene>
    <name evidence="1" type="ORF">CYMTET_44632</name>
</gene>
<protein>
    <submittedName>
        <fullName evidence="1">Uncharacterized protein</fullName>
    </submittedName>
</protein>
<evidence type="ECO:0000313" key="2">
    <source>
        <dbReference type="Proteomes" id="UP001190700"/>
    </source>
</evidence>
<sequence>MELAISYARQMYLDDYAGADDLVDQDDFDYKGNLCAAWLCIDAIRKSLSERGHAMIQLMDWAKENTRCEHEEITVHAESMHRCIQCVTDLLFDVRRRLCSPMIPSTFIACTLAHNKDVRRTLKRVVQAAHVVTVDLAE</sequence>
<dbReference type="AlphaFoldDB" id="A0AAE0EYU9"/>
<proteinExistence type="predicted"/>
<dbReference type="Proteomes" id="UP001190700">
    <property type="component" value="Unassembled WGS sequence"/>
</dbReference>
<comment type="caution">
    <text evidence="1">The sequence shown here is derived from an EMBL/GenBank/DDBJ whole genome shotgun (WGS) entry which is preliminary data.</text>
</comment>
<keyword evidence="2" id="KW-1185">Reference proteome</keyword>